<dbReference type="GO" id="GO:0016616">
    <property type="term" value="F:oxidoreductase activity, acting on the CH-OH group of donors, NAD or NADP as acceptor"/>
    <property type="evidence" value="ECO:0007669"/>
    <property type="project" value="TreeGrafter"/>
</dbReference>
<feature type="domain" description="NAD-dependent epimerase/dehydratase" evidence="3">
    <location>
        <begin position="11"/>
        <end position="265"/>
    </location>
</feature>
<dbReference type="Proteomes" id="UP000824998">
    <property type="component" value="Unassembled WGS sequence"/>
</dbReference>
<reference evidence="4" key="1">
    <citation type="journal article" date="2021" name="IMA Fungus">
        <title>Genomic characterization of three marine fungi, including Emericellopsis atlantica sp. nov. with signatures of a generalist lifestyle and marine biomass degradation.</title>
        <authorList>
            <person name="Hagestad O.C."/>
            <person name="Hou L."/>
            <person name="Andersen J.H."/>
            <person name="Hansen E.H."/>
            <person name="Altermark B."/>
            <person name="Li C."/>
            <person name="Kuhnert E."/>
            <person name="Cox R.J."/>
            <person name="Crous P.W."/>
            <person name="Spatafora J.W."/>
            <person name="Lail K."/>
            <person name="Amirebrahimi M."/>
            <person name="Lipzen A."/>
            <person name="Pangilinan J."/>
            <person name="Andreopoulos W."/>
            <person name="Hayes R.D."/>
            <person name="Ng V."/>
            <person name="Grigoriev I.V."/>
            <person name="Jackson S.A."/>
            <person name="Sutton T.D.S."/>
            <person name="Dobson A.D.W."/>
            <person name="Rama T."/>
        </authorList>
    </citation>
    <scope>NUCLEOTIDE SEQUENCE</scope>
    <source>
        <strain evidence="4">TRa018bII</strain>
    </source>
</reference>
<proteinExistence type="inferred from homology"/>
<evidence type="ECO:0000313" key="4">
    <source>
        <dbReference type="EMBL" id="KAG9238131.1"/>
    </source>
</evidence>
<sequence length="347" mass="37615">MSSTTGLGKTVLVTGGSGYVAAEVINAFLSRGYNIKTTVRNEAAAEKIKKSHSQHIDRISFAYVKDLQIPGGHDDAVKGVDGVVHTASPFVLEVKSNLHDLLEPAKNGTVEVLKSVQKSNPDVKRVLVTSSFASLVDLTQGARPGYAYTEKDWNPTSWEVAASQDTSGVVSYCASKGFAEKAAFDFVADNKPNFDITSICPPMVYGPSSVGFPGFAKLNTSSADIYRFMSGSLKEVPETGFYGFVDVRDLAEAHVRAYESEAAAGQRYLTVSAGYTYQQVADIIRAGFPAKRDLVPEGNVNEPFPDVYKMDNTKIKTELGMEFRPLKTTIVDMVKQFQGYENAAVEA</sequence>
<protein>
    <recommendedName>
        <fullName evidence="3">NAD-dependent epimerase/dehydratase domain-containing protein</fullName>
    </recommendedName>
</protein>
<accession>A0A9P7YQZ8</accession>
<name>A0A9P7YQZ8_9HELO</name>
<gene>
    <name evidence="4" type="ORF">BJ875DRAFT_87815</name>
</gene>
<dbReference type="AlphaFoldDB" id="A0A9P7YQZ8"/>
<dbReference type="Gene3D" id="3.40.50.720">
    <property type="entry name" value="NAD(P)-binding Rossmann-like Domain"/>
    <property type="match status" value="1"/>
</dbReference>
<dbReference type="PANTHER" id="PTHR10366:SF564">
    <property type="entry name" value="STEROL-4-ALPHA-CARBOXYLATE 3-DEHYDROGENASE, DECARBOXYLATING"/>
    <property type="match status" value="1"/>
</dbReference>
<organism evidence="4 5">
    <name type="scientific">Amylocarpus encephaloides</name>
    <dbReference type="NCBI Taxonomy" id="45428"/>
    <lineage>
        <taxon>Eukaryota</taxon>
        <taxon>Fungi</taxon>
        <taxon>Dikarya</taxon>
        <taxon>Ascomycota</taxon>
        <taxon>Pezizomycotina</taxon>
        <taxon>Leotiomycetes</taxon>
        <taxon>Helotiales</taxon>
        <taxon>Helotiales incertae sedis</taxon>
        <taxon>Amylocarpus</taxon>
    </lineage>
</organism>
<dbReference type="EMBL" id="MU251375">
    <property type="protein sequence ID" value="KAG9238131.1"/>
    <property type="molecule type" value="Genomic_DNA"/>
</dbReference>
<dbReference type="InterPro" id="IPR001509">
    <property type="entry name" value="Epimerase_deHydtase"/>
</dbReference>
<evidence type="ECO:0000259" key="3">
    <source>
        <dbReference type="Pfam" id="PF01370"/>
    </source>
</evidence>
<dbReference type="PANTHER" id="PTHR10366">
    <property type="entry name" value="NAD DEPENDENT EPIMERASE/DEHYDRATASE"/>
    <property type="match status" value="1"/>
</dbReference>
<evidence type="ECO:0000256" key="2">
    <source>
        <dbReference type="ARBA" id="ARBA00023445"/>
    </source>
</evidence>
<keyword evidence="1" id="KW-0560">Oxidoreductase</keyword>
<evidence type="ECO:0000256" key="1">
    <source>
        <dbReference type="ARBA" id="ARBA00023002"/>
    </source>
</evidence>
<comment type="similarity">
    <text evidence="2">Belongs to the NAD(P)-dependent epimerase/dehydratase family. Dihydroflavonol-4-reductase subfamily.</text>
</comment>
<dbReference type="Pfam" id="PF01370">
    <property type="entry name" value="Epimerase"/>
    <property type="match status" value="1"/>
</dbReference>
<evidence type="ECO:0000313" key="5">
    <source>
        <dbReference type="Proteomes" id="UP000824998"/>
    </source>
</evidence>
<comment type="caution">
    <text evidence="4">The sequence shown here is derived from an EMBL/GenBank/DDBJ whole genome shotgun (WGS) entry which is preliminary data.</text>
</comment>
<dbReference type="OrthoDB" id="2735536at2759"/>
<dbReference type="InterPro" id="IPR036291">
    <property type="entry name" value="NAD(P)-bd_dom_sf"/>
</dbReference>
<keyword evidence="5" id="KW-1185">Reference proteome</keyword>
<dbReference type="SUPFAM" id="SSF51735">
    <property type="entry name" value="NAD(P)-binding Rossmann-fold domains"/>
    <property type="match status" value="1"/>
</dbReference>
<dbReference type="InterPro" id="IPR050425">
    <property type="entry name" value="NAD(P)_dehydrat-like"/>
</dbReference>